<proteinExistence type="predicted"/>
<dbReference type="GO" id="GO:0016798">
    <property type="term" value="F:hydrolase activity, acting on glycosyl bonds"/>
    <property type="evidence" value="ECO:0007669"/>
    <property type="project" value="UniProtKB-KW"/>
</dbReference>
<protein>
    <submittedName>
        <fullName evidence="3">Phosphodiester glycosidase family protein</fullName>
    </submittedName>
</protein>
<feature type="signal peptide" evidence="1">
    <location>
        <begin position="1"/>
        <end position="28"/>
    </location>
</feature>
<evidence type="ECO:0000259" key="2">
    <source>
        <dbReference type="Pfam" id="PF09992"/>
    </source>
</evidence>
<organism evidence="3 4">
    <name type="scientific">Crassaminicella indica</name>
    <dbReference type="NCBI Taxonomy" id="2855394"/>
    <lineage>
        <taxon>Bacteria</taxon>
        <taxon>Bacillati</taxon>
        <taxon>Bacillota</taxon>
        <taxon>Clostridia</taxon>
        <taxon>Eubacteriales</taxon>
        <taxon>Clostridiaceae</taxon>
        <taxon>Crassaminicella</taxon>
    </lineage>
</organism>
<evidence type="ECO:0000313" key="3">
    <source>
        <dbReference type="EMBL" id="QXM05315.1"/>
    </source>
</evidence>
<keyword evidence="3" id="KW-0378">Hydrolase</keyword>
<dbReference type="InterPro" id="IPR018711">
    <property type="entry name" value="NAGPA"/>
</dbReference>
<dbReference type="PANTHER" id="PTHR40446">
    <property type="entry name" value="N-ACETYLGLUCOSAMINE-1-PHOSPHODIESTER ALPHA-N-ACETYLGLUCOSAMINIDASE"/>
    <property type="match status" value="1"/>
</dbReference>
<dbReference type="PANTHER" id="PTHR40446:SF2">
    <property type="entry name" value="N-ACETYLGLUCOSAMINE-1-PHOSPHODIESTER ALPHA-N-ACETYLGLUCOSAMINIDASE"/>
    <property type="match status" value="1"/>
</dbReference>
<evidence type="ECO:0000313" key="4">
    <source>
        <dbReference type="Proteomes" id="UP000886818"/>
    </source>
</evidence>
<dbReference type="EMBL" id="CP078093">
    <property type="protein sequence ID" value="QXM05315.1"/>
    <property type="molecule type" value="Genomic_DNA"/>
</dbReference>
<dbReference type="Proteomes" id="UP000886818">
    <property type="component" value="Chromosome"/>
</dbReference>
<keyword evidence="1" id="KW-0732">Signal</keyword>
<keyword evidence="3" id="KW-0326">Glycosidase</keyword>
<feature type="domain" description="Phosphodiester glycosidase" evidence="2">
    <location>
        <begin position="207"/>
        <end position="385"/>
    </location>
</feature>
<sequence length="934" mass="104720">MQKWKKILISFGLACSLTFANMPNIVYADWNNTVYEERNENNIAKGVKHEHILKFTDGGWVNINVIRVNLDEEDASLDLLFHQDGLSQKARLSTLVNQRENIIGAINGDFFSMKTAATIGPMVRNGELLTTTSYTDHMVPTFNLSEDHIPFIKKWTNPNIILTNENTGFELKVLAVNKESDYENTCIIYTPKWGEKTPALSPKLASGIELIIKDNIIQDMVKAQTGSYIPKDGYVLFATGQKAIEVGQNFVVGDYVNFSAETNPNFEDLALTISGGSIIVKDGQVVSDYYMNIKGKHPRTALGITKDEKEVFFVTIDGRSRSFTGVTQEELGQIMLSLGAYNAINFDGGGSTDMVLRPLGEENRKVINNPSEGRERRIMNGIGVVSYAPQLEEIGGIILEAKDENMLINTSKQFTLKAYDENYNPVEIDPNAVKWHVSGVNGEFDNNCFKATTSGVGAVVAEYEGKYATFPIRVIDNPVSLRVFPSQIHIDKNKRKYIKAKVIDKDGYGAIVDINELNVDIPDNLGNIDSEGYFQSSNESGSGLMKVSYKGLSSYVPIVVGSKEEVVDDFENNNGTFLAYPNEVTGDYKLSDISKVGDYSGEISYDFTTTDATRAAYLVFDNGGINFDKAPEKIGLWVYGNESGHMLKAKIVDASGNPTNITLVPSIDWADWKFVEAVIPKSIKSPFKLERIYVVETNSLSKDIGKIYIDQLTAMYPNVYKGGIPKTDKFVDSRNKKANLRGEDSFRLFVNWSIPSDDKILDKIANMSNNMAQMNLFTEPIGDLLKEQLNQPSIIANGGYGSSKYKNSLFIYLDNSKGSLRETNFEQWRWFLNTVENIDSKNIFIALPKPIRFKDPLEEKLFKDTLKKMKLEKNADVWVITGDNDIFSIYPEDGIHYVNLNDYHDMEMFTIPKIILFTVNDDEVTYEILSVDEK</sequence>
<name>A0ABX8RBN2_9CLOT</name>
<dbReference type="RefSeq" id="WP_218282015.1">
    <property type="nucleotide sequence ID" value="NZ_CP078093.1"/>
</dbReference>
<keyword evidence="4" id="KW-1185">Reference proteome</keyword>
<gene>
    <name evidence="3" type="ORF">KVH43_07885</name>
</gene>
<reference evidence="3" key="1">
    <citation type="submission" date="2021-07" db="EMBL/GenBank/DDBJ databases">
        <title>Complete genome sequence of Crassaminicella sp. 143-21, isolated from a deep-sea hydrothermal vent.</title>
        <authorList>
            <person name="Li X."/>
        </authorList>
    </citation>
    <scope>NUCLEOTIDE SEQUENCE</scope>
    <source>
        <strain evidence="3">143-21</strain>
    </source>
</reference>
<feature type="chain" id="PRO_5046091739" evidence="1">
    <location>
        <begin position="29"/>
        <end position="934"/>
    </location>
</feature>
<dbReference type="Pfam" id="PF09992">
    <property type="entry name" value="NAGPA"/>
    <property type="match status" value="1"/>
</dbReference>
<evidence type="ECO:0000256" key="1">
    <source>
        <dbReference type="SAM" id="SignalP"/>
    </source>
</evidence>
<accession>A0ABX8RBN2</accession>